<feature type="compositionally biased region" description="Basic and acidic residues" evidence="5">
    <location>
        <begin position="83"/>
        <end position="106"/>
    </location>
</feature>
<evidence type="ECO:0000256" key="3">
    <source>
        <dbReference type="ARBA" id="ARBA00023128"/>
    </source>
</evidence>
<feature type="compositionally biased region" description="Low complexity" evidence="5">
    <location>
        <begin position="584"/>
        <end position="597"/>
    </location>
</feature>
<dbReference type="GeneID" id="108011235"/>
<dbReference type="PROSITE" id="PS51886">
    <property type="entry name" value="TLDC"/>
    <property type="match status" value="1"/>
</dbReference>
<dbReference type="GO" id="GO:0006979">
    <property type="term" value="P:response to oxidative stress"/>
    <property type="evidence" value="ECO:0007669"/>
    <property type="project" value="TreeGrafter"/>
</dbReference>
<comment type="similarity">
    <text evidence="2">Belongs to the OXR1 family.</text>
</comment>
<evidence type="ECO:0000256" key="4">
    <source>
        <dbReference type="ARBA" id="ARBA00040604"/>
    </source>
</evidence>
<feature type="region of interest" description="Disordered" evidence="5">
    <location>
        <begin position="427"/>
        <end position="446"/>
    </location>
</feature>
<evidence type="ECO:0000256" key="2">
    <source>
        <dbReference type="ARBA" id="ARBA00009540"/>
    </source>
</evidence>
<feature type="compositionally biased region" description="Polar residues" evidence="5">
    <location>
        <begin position="761"/>
        <end position="771"/>
    </location>
</feature>
<protein>
    <recommendedName>
        <fullName evidence="4">Oxidation resistance protein 1</fullName>
    </recommendedName>
</protein>
<sequence>MSIIDSGKYRLRKDWASASIPSLVNIDEHDGDSGSGDTEGSLNVTAPLPPQKPPRRSSLALGLFSSKSDKSQKRRSSIAVSFLRRDSSKNSTKDSYESAVRSEKSDGSGTPNSPEIVYSSEENIRASSPNDPGKQTFFEDGNQSRPVLQGLNTSYEGPQNDRQRRRRSSLQTKLDRHRRKKMEYINQRSLDSGMMCSESQSDLTNDSLAEASGSYANGNEDEDDIVDPSHGEYFPREKRHSWWNIFVPDNFKNRSKSRSVDHGLAAPFDLDSLRSKVEQRFESVDKLSNILEGLRPGSPKPGHIERVGGSSQQQAEEEANKSDDPVITQRFLKINVRHITDGQGVVGGVLLVTPNAVMFDPNVSDPLVIEHGPESYGVIAPMELVVNAAIFHDIAHMRVAGGAGQGLSSGSGDAEKPEIYYPKPVLVEEDSKELSEQQPLLGEDGKERLDAEIGSLEIADDQESLCSSTGRDGDAFPKAFDRERVEDSSTEAKDSAKTDAQDDEDKKTGLGLSSTRSTLEERRKSLLDHHWAIPSKDRYCLSNSRRSSEDEADNESNITVDSGARVQDPHSANSSVSGVPPSQPLGAAAAAPASAVAPLPPSGIDLEHLEQLSKQSCYDSGIDIREPVPNVQPIPKKAVYSDADIVLSSDWVPPKTIVPTHFSESPPRSTILGQSLDAGTGARKKTSSVSFSVDDEAAQQTQAQAAALAATDKQAEKKNKMLKRLSYPLTWVEGLTGEGGAVQPGGVGSGSLNKSGDADSAPNTGDSNQSVFSKVFSSSPITLVSELGGNLFSKTPSEDSGGSPVPPLTPHSTHSEGHMTYGRSSIGTFIRPHSSEGTSSSTKLKEAKQAPKLDYRSMVSMDDKPELFISVDKLIPRPARACLDPPLYLRLRMGKPIGKAIPLPTSVMSYGKNKLRAEYWFSVPKNRVDELYRFINTWVKHLYGELDEEQIKARGFELIQEDTEWTKSGTTKAGIGGGSQDGEEISDLTRESWELIKAPFAKTYKIIKTASHAASHDLEMLGGEVLSMSTDEYRKTSLFATGSFDLDFPIPDLIGKTEILTEEHREKLCSHLPARAEGYSWSLIFSTSQHGFALNSLYRKMARLESPVLIVIEDTEHNVFGALTSCSLHVSDHFYGTGESLLYKFNPSFKVFHWTGENMYFIKGNMESLSIGAGDGRFGLWLDGDLNQGRSQQCSTYGNEPLAPQEDFVIKTLECWAFV</sequence>
<feature type="compositionally biased region" description="Polar residues" evidence="5">
    <location>
        <begin position="662"/>
        <end position="673"/>
    </location>
</feature>
<feature type="region of interest" description="Disordered" evidence="5">
    <location>
        <begin position="292"/>
        <end position="323"/>
    </location>
</feature>
<dbReference type="PANTHER" id="PTHR23354">
    <property type="entry name" value="NUCLEOLAR PROTEIN 7/ESTROGEN RECEPTOR COACTIVATOR-RELATED"/>
    <property type="match status" value="1"/>
</dbReference>
<proteinExistence type="inferred from homology"/>
<accession>A0AB40DD92</accession>
<dbReference type="SMART" id="SM00584">
    <property type="entry name" value="TLDc"/>
    <property type="match status" value="1"/>
</dbReference>
<evidence type="ECO:0000256" key="5">
    <source>
        <dbReference type="SAM" id="MobiDB-lite"/>
    </source>
</evidence>
<comment type="subcellular location">
    <subcellularLocation>
        <location evidence="1">Mitochondrion</location>
    </subcellularLocation>
</comment>
<feature type="region of interest" description="Disordered" evidence="5">
    <location>
        <begin position="457"/>
        <end position="603"/>
    </location>
</feature>
<keyword evidence="7" id="KW-1185">Reference proteome</keyword>
<name>A0AB40DD92_DROSZ</name>
<feature type="domain" description="TLDc" evidence="6">
    <location>
        <begin position="1058"/>
        <end position="1219"/>
    </location>
</feature>
<reference evidence="8" key="1">
    <citation type="submission" date="2025-08" db="UniProtKB">
        <authorList>
            <consortium name="RefSeq"/>
        </authorList>
    </citation>
    <scope>IDENTIFICATION</scope>
</reference>
<keyword evidence="3" id="KW-0496">Mitochondrion</keyword>
<dbReference type="Proteomes" id="UP001652628">
    <property type="component" value="Chromosome 3"/>
</dbReference>
<feature type="region of interest" description="Disordered" evidence="5">
    <location>
        <begin position="20"/>
        <end position="204"/>
    </location>
</feature>
<dbReference type="RefSeq" id="XP_065722240.2">
    <property type="nucleotide sequence ID" value="XM_065866168.2"/>
</dbReference>
<dbReference type="AlphaFoldDB" id="A0AB40DD92"/>
<feature type="compositionally biased region" description="Gly residues" evidence="5">
    <location>
        <begin position="738"/>
        <end position="749"/>
    </location>
</feature>
<evidence type="ECO:0000256" key="1">
    <source>
        <dbReference type="ARBA" id="ARBA00004173"/>
    </source>
</evidence>
<dbReference type="GO" id="GO:0005739">
    <property type="term" value="C:mitochondrion"/>
    <property type="evidence" value="ECO:0007669"/>
    <property type="project" value="UniProtKB-SubCell"/>
</dbReference>
<evidence type="ECO:0000313" key="8">
    <source>
        <dbReference type="RefSeq" id="XP_065722240.2"/>
    </source>
</evidence>
<dbReference type="InterPro" id="IPR006571">
    <property type="entry name" value="TLDc_dom"/>
</dbReference>
<feature type="compositionally biased region" description="Polar residues" evidence="5">
    <location>
        <begin position="141"/>
        <end position="157"/>
    </location>
</feature>
<feature type="region of interest" description="Disordered" evidence="5">
    <location>
        <begin position="738"/>
        <end position="771"/>
    </location>
</feature>
<evidence type="ECO:0000259" key="6">
    <source>
        <dbReference type="PROSITE" id="PS51886"/>
    </source>
</evidence>
<feature type="region of interest" description="Disordered" evidence="5">
    <location>
        <begin position="790"/>
        <end position="849"/>
    </location>
</feature>
<dbReference type="Pfam" id="PF07534">
    <property type="entry name" value="TLD"/>
    <property type="match status" value="1"/>
</dbReference>
<gene>
    <name evidence="8" type="primary">mtd</name>
</gene>
<dbReference type="GO" id="GO:0005634">
    <property type="term" value="C:nucleus"/>
    <property type="evidence" value="ECO:0007669"/>
    <property type="project" value="TreeGrafter"/>
</dbReference>
<dbReference type="PANTHER" id="PTHR23354:SF62">
    <property type="entry name" value="MUSTARD, ISOFORM V"/>
    <property type="match status" value="1"/>
</dbReference>
<organism evidence="7 8">
    <name type="scientific">Drosophila suzukii</name>
    <name type="common">Spotted-wing drosophila fruit fly</name>
    <dbReference type="NCBI Taxonomy" id="28584"/>
    <lineage>
        <taxon>Eukaryota</taxon>
        <taxon>Metazoa</taxon>
        <taxon>Ecdysozoa</taxon>
        <taxon>Arthropoda</taxon>
        <taxon>Hexapoda</taxon>
        <taxon>Insecta</taxon>
        <taxon>Pterygota</taxon>
        <taxon>Neoptera</taxon>
        <taxon>Endopterygota</taxon>
        <taxon>Diptera</taxon>
        <taxon>Brachycera</taxon>
        <taxon>Muscomorpha</taxon>
        <taxon>Ephydroidea</taxon>
        <taxon>Drosophilidae</taxon>
        <taxon>Drosophila</taxon>
        <taxon>Sophophora</taxon>
    </lineage>
</organism>
<feature type="compositionally biased region" description="Basic and acidic residues" evidence="5">
    <location>
        <begin position="518"/>
        <end position="539"/>
    </location>
</feature>
<keyword evidence="8" id="KW-0675">Receptor</keyword>
<evidence type="ECO:0000313" key="7">
    <source>
        <dbReference type="Proteomes" id="UP001652628"/>
    </source>
</evidence>
<feature type="region of interest" description="Disordered" evidence="5">
    <location>
        <begin position="660"/>
        <end position="681"/>
    </location>
</feature>
<feature type="compositionally biased region" description="Basic and acidic residues" evidence="5">
    <location>
        <begin position="471"/>
        <end position="508"/>
    </location>
</feature>